<evidence type="ECO:0000256" key="2">
    <source>
        <dbReference type="ARBA" id="ARBA00023027"/>
    </source>
</evidence>
<organism evidence="4 5">
    <name type="scientific">Pluralibacter gergoviae</name>
    <name type="common">Enterobacter gergoviae</name>
    <dbReference type="NCBI Taxonomy" id="61647"/>
    <lineage>
        <taxon>Bacteria</taxon>
        <taxon>Pseudomonadati</taxon>
        <taxon>Pseudomonadota</taxon>
        <taxon>Gammaproteobacteria</taxon>
        <taxon>Enterobacterales</taxon>
        <taxon>Enterobacteriaceae</taxon>
        <taxon>Pluralibacter</taxon>
    </lineage>
</organism>
<dbReference type="PANTHER" id="PTHR43333:SF1">
    <property type="entry name" value="D-ISOMER SPECIFIC 2-HYDROXYACID DEHYDROGENASE NAD-BINDING DOMAIN-CONTAINING PROTEIN"/>
    <property type="match status" value="1"/>
</dbReference>
<dbReference type="eggNOG" id="COG0111">
    <property type="taxonomic scope" value="Bacteria"/>
</dbReference>
<protein>
    <submittedName>
        <fullName evidence="4">2-hydroxyacid dehydrogenase</fullName>
    </submittedName>
</protein>
<feature type="domain" description="D-isomer specific 2-hydroxyacid dehydrogenase NAD-binding" evidence="3">
    <location>
        <begin position="106"/>
        <end position="275"/>
    </location>
</feature>
<dbReference type="InterPro" id="IPR006140">
    <property type="entry name" value="D-isomer_DH_NAD-bd"/>
</dbReference>
<evidence type="ECO:0000256" key="1">
    <source>
        <dbReference type="ARBA" id="ARBA00023002"/>
    </source>
</evidence>
<dbReference type="SUPFAM" id="SSF52283">
    <property type="entry name" value="Formate/glycerate dehydrogenase catalytic domain-like"/>
    <property type="match status" value="1"/>
</dbReference>
<dbReference type="SUPFAM" id="SSF51735">
    <property type="entry name" value="NAD(P)-binding Rossmann-fold domains"/>
    <property type="match status" value="1"/>
</dbReference>
<dbReference type="CDD" id="cd12164">
    <property type="entry name" value="GDH_like_2"/>
    <property type="match status" value="1"/>
</dbReference>
<dbReference type="Gene3D" id="3.40.50.720">
    <property type="entry name" value="NAD(P)-binding Rossmann-like Domain"/>
    <property type="match status" value="2"/>
</dbReference>
<accession>A0A0J5KZ11</accession>
<dbReference type="PANTHER" id="PTHR43333">
    <property type="entry name" value="2-HACID_DH_C DOMAIN-CONTAINING PROTEIN"/>
    <property type="match status" value="1"/>
</dbReference>
<sequence>MAELTIVVDCNDAAVADELCHALAQFSGVRAVLPGHPAAAGAAYACCWYPDPALLQRTPGLKLIMAAGAGVDHLPESLFRSDIPLCRVADGNLRHGMFEYALWGVLWFQRYFDRARAHQQRCEWKIYPQRAAADFRVGVMGLGDIGSYIAAQLAALGYQVSGWSRSQKALEGVACSAGAAELNTFLRPLDAVINVLPLTAQTRGILARPLLEQLPDGAGLINCGRGEHMIAEDILQALDSGRLAGAVLDVFPEEPLPADDRLWRHPQVVVTPHMASTAPPVVVARQLMENIVRQQSGRPLKNEVQKEAGY</sequence>
<comment type="caution">
    <text evidence="4">The sequence shown here is derived from an EMBL/GenBank/DDBJ whole genome shotgun (WGS) entry which is preliminary data.</text>
</comment>
<dbReference type="AlphaFoldDB" id="A0A0J5KZ11"/>
<dbReference type="InterPro" id="IPR036291">
    <property type="entry name" value="NAD(P)-bd_dom_sf"/>
</dbReference>
<dbReference type="RefSeq" id="WP_048280302.1">
    <property type="nucleotide sequence ID" value="NZ_LDZF01000025.1"/>
</dbReference>
<dbReference type="Pfam" id="PF02826">
    <property type="entry name" value="2-Hacid_dh_C"/>
    <property type="match status" value="1"/>
</dbReference>
<gene>
    <name evidence="4" type="ORF">ABW06_20085</name>
</gene>
<evidence type="ECO:0000259" key="3">
    <source>
        <dbReference type="Pfam" id="PF02826"/>
    </source>
</evidence>
<keyword evidence="1" id="KW-0560">Oxidoreductase</keyword>
<dbReference type="GO" id="GO:0051287">
    <property type="term" value="F:NAD binding"/>
    <property type="evidence" value="ECO:0007669"/>
    <property type="project" value="InterPro"/>
</dbReference>
<reference evidence="4 5" key="1">
    <citation type="submission" date="2015-05" db="EMBL/GenBank/DDBJ databases">
        <title>Genome sequences of Pluralibacter gergoviae.</title>
        <authorList>
            <person name="Greninger A.L."/>
            <person name="Miller S."/>
        </authorList>
    </citation>
    <scope>NUCLEOTIDE SEQUENCE [LARGE SCALE GENOMIC DNA]</scope>
    <source>
        <strain evidence="4 5">JS81F13</strain>
    </source>
</reference>
<evidence type="ECO:0000313" key="4">
    <source>
        <dbReference type="EMBL" id="KMK11770.1"/>
    </source>
</evidence>
<dbReference type="EMBL" id="LDZF01000025">
    <property type="protein sequence ID" value="KMK11770.1"/>
    <property type="molecule type" value="Genomic_DNA"/>
</dbReference>
<dbReference type="PATRIC" id="fig|61647.15.peg.2574"/>
<evidence type="ECO:0000313" key="5">
    <source>
        <dbReference type="Proteomes" id="UP000036196"/>
    </source>
</evidence>
<proteinExistence type="predicted"/>
<keyword evidence="5" id="KW-1185">Reference proteome</keyword>
<dbReference type="GO" id="GO:0016491">
    <property type="term" value="F:oxidoreductase activity"/>
    <property type="evidence" value="ECO:0007669"/>
    <property type="project" value="UniProtKB-KW"/>
</dbReference>
<keyword evidence="2" id="KW-0520">NAD</keyword>
<dbReference type="STRING" id="61647.LG71_05195"/>
<dbReference type="Proteomes" id="UP000036196">
    <property type="component" value="Unassembled WGS sequence"/>
</dbReference>
<name>A0A0J5KZ11_PLUGE</name>